<organism evidence="3 4">
    <name type="scientific">Echinicola jeungdonensis</name>
    <dbReference type="NCBI Taxonomy" id="709343"/>
    <lineage>
        <taxon>Bacteria</taxon>
        <taxon>Pseudomonadati</taxon>
        <taxon>Bacteroidota</taxon>
        <taxon>Cytophagia</taxon>
        <taxon>Cytophagales</taxon>
        <taxon>Cyclobacteriaceae</taxon>
        <taxon>Echinicola</taxon>
    </lineage>
</organism>
<protein>
    <submittedName>
        <fullName evidence="3">Sensor histidine kinase</fullName>
        <ecNumber evidence="3">2.7.13.3</ecNumber>
    </submittedName>
</protein>
<evidence type="ECO:0000313" key="3">
    <source>
        <dbReference type="EMBL" id="MFB9210246.1"/>
    </source>
</evidence>
<name>A0ABV5J095_9BACT</name>
<dbReference type="EMBL" id="JBHMEW010000005">
    <property type="protein sequence ID" value="MFB9210246.1"/>
    <property type="molecule type" value="Genomic_DNA"/>
</dbReference>
<evidence type="ECO:0000256" key="1">
    <source>
        <dbReference type="SAM" id="Phobius"/>
    </source>
</evidence>
<evidence type="ECO:0000313" key="4">
    <source>
        <dbReference type="Proteomes" id="UP001589654"/>
    </source>
</evidence>
<evidence type="ECO:0000259" key="2">
    <source>
        <dbReference type="Pfam" id="PF06580"/>
    </source>
</evidence>
<keyword evidence="1" id="KW-1133">Transmembrane helix</keyword>
<keyword evidence="1" id="KW-0472">Membrane</keyword>
<dbReference type="PANTHER" id="PTHR34220:SF7">
    <property type="entry name" value="SENSOR HISTIDINE KINASE YPDA"/>
    <property type="match status" value="1"/>
</dbReference>
<accession>A0ABV5J095</accession>
<sequence length="319" mass="37185">MMKILAFIFVFYIFDALSSLSWKLHPTLWSHFQSSPACEVPKSFLNETPNIFLQLLYRKGNVADNQVENQYRLWAAILLFSTISLIGFLMYKRRRDVQEKKRLAILKYQLHQSELKVMGSQLNPHFIFNSLNSISYFIAVNDSEKADQFLLRFSKLMRKVLENSGQTEIILADEMETLNLYLELESERLNHAFECEVKIDPEIDQTNTLVPPMILQPFIENSIWNGYAGNDKKGKIVIHIKNDKKMLCCIIDDKGRDINNSFIPTYIKNNFTKATKGVQFTKTRIETINKMNNRKGKVNFIDLNNGLRIELELPLELNF</sequence>
<proteinExistence type="predicted"/>
<keyword evidence="3" id="KW-0808">Transferase</keyword>
<dbReference type="PANTHER" id="PTHR34220">
    <property type="entry name" value="SENSOR HISTIDINE KINASE YPDA"/>
    <property type="match status" value="1"/>
</dbReference>
<dbReference type="GO" id="GO:0004673">
    <property type="term" value="F:protein histidine kinase activity"/>
    <property type="evidence" value="ECO:0007669"/>
    <property type="project" value="UniProtKB-EC"/>
</dbReference>
<dbReference type="Pfam" id="PF06580">
    <property type="entry name" value="His_kinase"/>
    <property type="match status" value="1"/>
</dbReference>
<dbReference type="Gene3D" id="3.30.565.10">
    <property type="entry name" value="Histidine kinase-like ATPase, C-terminal domain"/>
    <property type="match status" value="1"/>
</dbReference>
<keyword evidence="4" id="KW-1185">Reference proteome</keyword>
<gene>
    <name evidence="3" type="ORF">ACFFUR_00365</name>
</gene>
<reference evidence="3 4" key="1">
    <citation type="submission" date="2024-09" db="EMBL/GenBank/DDBJ databases">
        <authorList>
            <person name="Sun Q."/>
            <person name="Mori K."/>
        </authorList>
    </citation>
    <scope>NUCLEOTIDE SEQUENCE [LARGE SCALE GENOMIC DNA]</scope>
    <source>
        <strain evidence="3 4">CECT 7682</strain>
    </source>
</reference>
<feature type="domain" description="Signal transduction histidine kinase internal region" evidence="2">
    <location>
        <begin position="114"/>
        <end position="192"/>
    </location>
</feature>
<keyword evidence="3" id="KW-0418">Kinase</keyword>
<dbReference type="InterPro" id="IPR036890">
    <property type="entry name" value="HATPase_C_sf"/>
</dbReference>
<dbReference type="InterPro" id="IPR010559">
    <property type="entry name" value="Sig_transdc_His_kin_internal"/>
</dbReference>
<comment type="caution">
    <text evidence="3">The sequence shown here is derived from an EMBL/GenBank/DDBJ whole genome shotgun (WGS) entry which is preliminary data.</text>
</comment>
<dbReference type="EC" id="2.7.13.3" evidence="3"/>
<dbReference type="Proteomes" id="UP001589654">
    <property type="component" value="Unassembled WGS sequence"/>
</dbReference>
<keyword evidence="1" id="KW-0812">Transmembrane</keyword>
<feature type="transmembrane region" description="Helical" evidence="1">
    <location>
        <begin position="71"/>
        <end position="91"/>
    </location>
</feature>
<dbReference type="RefSeq" id="WP_290249729.1">
    <property type="nucleotide sequence ID" value="NZ_JAUFQT010000002.1"/>
</dbReference>
<dbReference type="InterPro" id="IPR050640">
    <property type="entry name" value="Bact_2-comp_sensor_kinase"/>
</dbReference>
<dbReference type="SUPFAM" id="SSF55874">
    <property type="entry name" value="ATPase domain of HSP90 chaperone/DNA topoisomerase II/histidine kinase"/>
    <property type="match status" value="1"/>
</dbReference>